<name>A0A656GMJ5_PSEA0</name>
<accession>A0A656GMJ5</accession>
<organism evidence="1 2">
    <name type="scientific">Pseudomonas amygdali pv. mori str. 301020</name>
    <dbReference type="NCBI Taxonomy" id="629261"/>
    <lineage>
        <taxon>Bacteria</taxon>
        <taxon>Pseudomonadati</taxon>
        <taxon>Pseudomonadota</taxon>
        <taxon>Gammaproteobacteria</taxon>
        <taxon>Pseudomonadales</taxon>
        <taxon>Pseudomonadaceae</taxon>
        <taxon>Pseudomonas</taxon>
        <taxon>Pseudomonas amygdali</taxon>
    </lineage>
</organism>
<evidence type="ECO:0000313" key="1">
    <source>
        <dbReference type="EMBL" id="EGH27063.1"/>
    </source>
</evidence>
<feature type="non-terminal residue" evidence="1">
    <location>
        <position position="1"/>
    </location>
</feature>
<dbReference type="EMBL" id="AEAG01003277">
    <property type="protein sequence ID" value="EGH27063.1"/>
    <property type="molecule type" value="Genomic_DNA"/>
</dbReference>
<protein>
    <submittedName>
        <fullName evidence="1">Uncharacterized protein</fullName>
    </submittedName>
</protein>
<proteinExistence type="predicted"/>
<dbReference type="InterPro" id="IPR008533">
    <property type="entry name" value="DUF815"/>
</dbReference>
<gene>
    <name evidence="1" type="ORF">PSYMO_38468</name>
</gene>
<reference evidence="1 2" key="1">
    <citation type="journal article" date="2011" name="PLoS Pathog.">
        <title>Dynamic evolution of pathogenicity revealed by sequencing and comparative genomics of 19 Pseudomonas syringae isolates.</title>
        <authorList>
            <person name="Baltrus D.A."/>
            <person name="Nishimura M.T."/>
            <person name="Romanchuk A."/>
            <person name="Chang J.H."/>
            <person name="Mukhtar M.S."/>
            <person name="Cherkis K."/>
            <person name="Roach J."/>
            <person name="Grant S.R."/>
            <person name="Jones C.D."/>
            <person name="Dangl J.L."/>
        </authorList>
    </citation>
    <scope>NUCLEOTIDE SEQUENCE [LARGE SCALE GENOMIC DNA]</scope>
    <source>
        <strain evidence="1 2">301020</strain>
    </source>
</reference>
<dbReference type="AlphaFoldDB" id="A0A656GMJ5"/>
<dbReference type="Pfam" id="PF05673">
    <property type="entry name" value="DUF815"/>
    <property type="match status" value="1"/>
</dbReference>
<comment type="caution">
    <text evidence="1">The sequence shown here is derived from an EMBL/GenBank/DDBJ whole genome shotgun (WGS) entry which is preliminary data.</text>
</comment>
<feature type="non-terminal residue" evidence="1">
    <location>
        <position position="34"/>
    </location>
</feature>
<evidence type="ECO:0000313" key="2">
    <source>
        <dbReference type="Proteomes" id="UP000003465"/>
    </source>
</evidence>
<dbReference type="Proteomes" id="UP000003465">
    <property type="component" value="Unassembled WGS sequence"/>
</dbReference>
<sequence>INVASPLATKTPMPAIDASHALLWGSRGTGKSSL</sequence>